<dbReference type="Pfam" id="PF00172">
    <property type="entry name" value="Zn_clus"/>
    <property type="match status" value="1"/>
</dbReference>
<dbReference type="Proteomes" id="UP001610563">
    <property type="component" value="Unassembled WGS sequence"/>
</dbReference>
<dbReference type="PROSITE" id="PS50048">
    <property type="entry name" value="ZN2_CY6_FUNGAL_2"/>
    <property type="match status" value="1"/>
</dbReference>
<feature type="region of interest" description="Disordered" evidence="5">
    <location>
        <begin position="1"/>
        <end position="33"/>
    </location>
</feature>
<reference evidence="7 8" key="1">
    <citation type="submission" date="2024-07" db="EMBL/GenBank/DDBJ databases">
        <title>Section-level genome sequencing and comparative genomics of Aspergillus sections Usti and Cavernicolus.</title>
        <authorList>
            <consortium name="Lawrence Berkeley National Laboratory"/>
            <person name="Nybo J.L."/>
            <person name="Vesth T.C."/>
            <person name="Theobald S."/>
            <person name="Frisvad J.C."/>
            <person name="Larsen T.O."/>
            <person name="Kjaerboelling I."/>
            <person name="Rothschild-Mancinelli K."/>
            <person name="Lyhne E.K."/>
            <person name="Kogle M.E."/>
            <person name="Barry K."/>
            <person name="Clum A."/>
            <person name="Na H."/>
            <person name="Ledsgaard L."/>
            <person name="Lin J."/>
            <person name="Lipzen A."/>
            <person name="Kuo A."/>
            <person name="Riley R."/>
            <person name="Mondo S."/>
            <person name="Labutti K."/>
            <person name="Haridas S."/>
            <person name="Pangalinan J."/>
            <person name="Salamov A.A."/>
            <person name="Simmons B.A."/>
            <person name="Magnuson J.K."/>
            <person name="Chen J."/>
            <person name="Drula E."/>
            <person name="Henrissat B."/>
            <person name="Wiebenga A."/>
            <person name="Lubbers R.J."/>
            <person name="Gomes A.C."/>
            <person name="Makela M.R."/>
            <person name="Stajich J."/>
            <person name="Grigoriev I.V."/>
            <person name="Mortensen U.H."/>
            <person name="De Vries R.P."/>
            <person name="Baker S.E."/>
            <person name="Andersen M.R."/>
        </authorList>
    </citation>
    <scope>NUCLEOTIDE SEQUENCE [LARGE SCALE GENOMIC DNA]</scope>
    <source>
        <strain evidence="7 8">CBS 209.92</strain>
    </source>
</reference>
<keyword evidence="4" id="KW-0539">Nucleus</keyword>
<proteinExistence type="predicted"/>
<dbReference type="InterPro" id="IPR021858">
    <property type="entry name" value="Fun_TF"/>
</dbReference>
<gene>
    <name evidence="7" type="ORF">BJX66DRAFT_352855</name>
</gene>
<dbReference type="SUPFAM" id="SSF57701">
    <property type="entry name" value="Zn2/Cys6 DNA-binding domain"/>
    <property type="match status" value="1"/>
</dbReference>
<comment type="caution">
    <text evidence="7">The sequence shown here is derived from an EMBL/GenBank/DDBJ whole genome shotgun (WGS) entry which is preliminary data.</text>
</comment>
<keyword evidence="3" id="KW-0804">Transcription</keyword>
<dbReference type="Pfam" id="PF11951">
    <property type="entry name" value="Fungal_trans_2"/>
    <property type="match status" value="1"/>
</dbReference>
<evidence type="ECO:0000259" key="6">
    <source>
        <dbReference type="PROSITE" id="PS50048"/>
    </source>
</evidence>
<keyword evidence="2" id="KW-0238">DNA-binding</keyword>
<dbReference type="InterPro" id="IPR036864">
    <property type="entry name" value="Zn2-C6_fun-type_DNA-bd_sf"/>
</dbReference>
<evidence type="ECO:0000313" key="8">
    <source>
        <dbReference type="Proteomes" id="UP001610563"/>
    </source>
</evidence>
<evidence type="ECO:0000256" key="3">
    <source>
        <dbReference type="ARBA" id="ARBA00023163"/>
    </source>
</evidence>
<evidence type="ECO:0000313" key="7">
    <source>
        <dbReference type="EMBL" id="KAL2788283.1"/>
    </source>
</evidence>
<dbReference type="Gene3D" id="4.10.240.10">
    <property type="entry name" value="Zn(2)-C6 fungal-type DNA-binding domain"/>
    <property type="match status" value="1"/>
</dbReference>
<dbReference type="PANTHER" id="PTHR47657:SF10">
    <property type="entry name" value="ZN(II)2CYS6 TRANSCRIPTION FACTOR (EUROFUNG)"/>
    <property type="match status" value="1"/>
</dbReference>
<dbReference type="EMBL" id="JBFTWV010000082">
    <property type="protein sequence ID" value="KAL2788283.1"/>
    <property type="molecule type" value="Genomic_DNA"/>
</dbReference>
<dbReference type="InterPro" id="IPR001138">
    <property type="entry name" value="Zn2Cys6_DnaBD"/>
</dbReference>
<evidence type="ECO:0000256" key="2">
    <source>
        <dbReference type="ARBA" id="ARBA00023125"/>
    </source>
</evidence>
<dbReference type="PANTHER" id="PTHR47657">
    <property type="entry name" value="STEROL REGULATORY ELEMENT-BINDING PROTEIN ECM22"/>
    <property type="match status" value="1"/>
</dbReference>
<evidence type="ECO:0000256" key="5">
    <source>
        <dbReference type="SAM" id="MobiDB-lite"/>
    </source>
</evidence>
<feature type="domain" description="Zn(2)-C6 fungal-type" evidence="6">
    <location>
        <begin position="39"/>
        <end position="69"/>
    </location>
</feature>
<dbReference type="CDD" id="cd00067">
    <property type="entry name" value="GAL4"/>
    <property type="match status" value="1"/>
</dbReference>
<keyword evidence="8" id="KW-1185">Reference proteome</keyword>
<organism evidence="7 8">
    <name type="scientific">Aspergillus keveii</name>
    <dbReference type="NCBI Taxonomy" id="714993"/>
    <lineage>
        <taxon>Eukaryota</taxon>
        <taxon>Fungi</taxon>
        <taxon>Dikarya</taxon>
        <taxon>Ascomycota</taxon>
        <taxon>Pezizomycotina</taxon>
        <taxon>Eurotiomycetes</taxon>
        <taxon>Eurotiomycetidae</taxon>
        <taxon>Eurotiales</taxon>
        <taxon>Aspergillaceae</taxon>
        <taxon>Aspergillus</taxon>
        <taxon>Aspergillus subgen. Nidulantes</taxon>
    </lineage>
</organism>
<sequence>MIPLPTNHDGSLGAAATGAGEGERVRKRHRARHTKSRHGCFPCKLRRVKCDEARPACGACSSRGEPCAFPDRSILLDPAATAINQPARRRRNRSPQLEPEPLAPSQSQSDTLRQPPTDHVLPMDDLKLIQLYHLHTAGQMAFEGKRRRVWERVIPTLAANHYYLMHLLLAVGGVHMIATQAGLGNTTHRSGPDTVGLRRILEHYQRGLQGFREEVSQISQFNCEAVYAGSLLLVAFAYASFHFSRLNTQGVDEDLLLDLATESSDDNGLHLRWLHLIRGISSVVLDQWAALKASRLRPLLLFFHADEYWNDIPFEPSIARLSRCSPRLRVFSQGSSQAIAELHAVWAAIRTPSLDIPSNVDSPSSLPSSTTIDGPHNEQVRAIGVLDMIYSRINGALQCATGEQGPPSDLDVQNNLEEAAVLSWPILLTSDFIACLEMANQTDPVWRHSLLILAHFYVINTLVDRWYLKGLFEREIFKISDLINVSCDAQLASLMRWPMEVITS</sequence>
<feature type="compositionally biased region" description="Polar residues" evidence="5">
    <location>
        <begin position="104"/>
        <end position="114"/>
    </location>
</feature>
<dbReference type="PROSITE" id="PS00463">
    <property type="entry name" value="ZN2_CY6_FUNGAL_1"/>
    <property type="match status" value="1"/>
</dbReference>
<dbReference type="InterPro" id="IPR052400">
    <property type="entry name" value="Zn2-C6_fungal_TF"/>
</dbReference>
<name>A0ABR4FYH3_9EURO</name>
<accession>A0ABR4FYH3</accession>
<keyword evidence="1" id="KW-0805">Transcription regulation</keyword>
<protein>
    <recommendedName>
        <fullName evidence="6">Zn(2)-C6 fungal-type domain-containing protein</fullName>
    </recommendedName>
</protein>
<feature type="region of interest" description="Disordered" evidence="5">
    <location>
        <begin position="79"/>
        <end position="119"/>
    </location>
</feature>
<evidence type="ECO:0000256" key="1">
    <source>
        <dbReference type="ARBA" id="ARBA00023015"/>
    </source>
</evidence>
<evidence type="ECO:0000256" key="4">
    <source>
        <dbReference type="ARBA" id="ARBA00023242"/>
    </source>
</evidence>
<dbReference type="SMART" id="SM00066">
    <property type="entry name" value="GAL4"/>
    <property type="match status" value="1"/>
</dbReference>